<feature type="region of interest" description="Disordered" evidence="1">
    <location>
        <begin position="1"/>
        <end position="23"/>
    </location>
</feature>
<evidence type="ECO:0000256" key="1">
    <source>
        <dbReference type="SAM" id="MobiDB-lite"/>
    </source>
</evidence>
<dbReference type="RefSeq" id="WP_146071322.1">
    <property type="nucleotide sequence ID" value="NZ_FNUY01000004.1"/>
</dbReference>
<dbReference type="OrthoDB" id="7908547at2"/>
<sequence>MTAIPRFRSADRDQQTDAARMAPVRGELRKALSSLDREETGLKLRLEEISTRTAVLMGNEDGVYFEREPADEKRLVEAEAEMMNAYRRLKTLRSQHAIYTRLLELVGSEDDPAGVIEQRILGSTPPSPQ</sequence>
<evidence type="ECO:0000313" key="2">
    <source>
        <dbReference type="EMBL" id="SEG26866.1"/>
    </source>
</evidence>
<proteinExistence type="predicted"/>
<gene>
    <name evidence="2" type="ORF">SAMN04488115_10465</name>
</gene>
<keyword evidence="3" id="KW-1185">Reference proteome</keyword>
<dbReference type="Proteomes" id="UP000236743">
    <property type="component" value="Unassembled WGS sequence"/>
</dbReference>
<organism evidence="2 3">
    <name type="scientific">Bosea lathyri</name>
    <dbReference type="NCBI Taxonomy" id="1036778"/>
    <lineage>
        <taxon>Bacteria</taxon>
        <taxon>Pseudomonadati</taxon>
        <taxon>Pseudomonadota</taxon>
        <taxon>Alphaproteobacteria</taxon>
        <taxon>Hyphomicrobiales</taxon>
        <taxon>Boseaceae</taxon>
        <taxon>Bosea</taxon>
    </lineage>
</organism>
<dbReference type="AlphaFoldDB" id="A0A1H5YUB6"/>
<accession>A0A1H5YUB6</accession>
<evidence type="ECO:0000313" key="3">
    <source>
        <dbReference type="Proteomes" id="UP000236743"/>
    </source>
</evidence>
<name>A0A1H5YUB6_9HYPH</name>
<reference evidence="2 3" key="1">
    <citation type="submission" date="2016-10" db="EMBL/GenBank/DDBJ databases">
        <authorList>
            <person name="de Groot N.N."/>
        </authorList>
    </citation>
    <scope>NUCLEOTIDE SEQUENCE [LARGE SCALE GENOMIC DNA]</scope>
    <source>
        <strain evidence="2 3">DSM 26656</strain>
    </source>
</reference>
<protein>
    <submittedName>
        <fullName evidence="2">Uncharacterized protein</fullName>
    </submittedName>
</protein>
<dbReference type="EMBL" id="FNUY01000004">
    <property type="protein sequence ID" value="SEG26866.1"/>
    <property type="molecule type" value="Genomic_DNA"/>
</dbReference>